<keyword evidence="4" id="KW-1185">Reference proteome</keyword>
<dbReference type="AlphaFoldDB" id="A0A918DWP3"/>
<dbReference type="Proteomes" id="UP000599578">
    <property type="component" value="Unassembled WGS sequence"/>
</dbReference>
<accession>A0A918DWP3</accession>
<evidence type="ECO:0000313" key="3">
    <source>
        <dbReference type="EMBL" id="GGO87913.1"/>
    </source>
</evidence>
<proteinExistence type="predicted"/>
<sequence>MSRLRPLLACLLCMVAALAAADPLEPPAGPVILTVGGAIRNTTDGEVAQFDRAMLERLPQRLVRTHTPWTDGVNDFEGPLGRALLEFVGARGETLEVTALNDYSATVPVEDFFSHDVILAMKMNGEYMRVRDKGPLFIIYPFDSDSELTSDIIHYRSVWQIQHIQVK</sequence>
<dbReference type="SUPFAM" id="SSF56524">
    <property type="entry name" value="Oxidoreductase molybdopterin-binding domain"/>
    <property type="match status" value="1"/>
</dbReference>
<dbReference type="EMBL" id="BMLT01000014">
    <property type="protein sequence ID" value="GGO87913.1"/>
    <property type="molecule type" value="Genomic_DNA"/>
</dbReference>
<evidence type="ECO:0000313" key="4">
    <source>
        <dbReference type="Proteomes" id="UP000599578"/>
    </source>
</evidence>
<comment type="caution">
    <text evidence="3">The sequence shown here is derived from an EMBL/GenBank/DDBJ whole genome shotgun (WGS) entry which is preliminary data.</text>
</comment>
<feature type="chain" id="PRO_5037318250" evidence="1">
    <location>
        <begin position="22"/>
        <end position="167"/>
    </location>
</feature>
<dbReference type="RefSeq" id="WP_188862615.1">
    <property type="nucleotide sequence ID" value="NZ_BMLT01000014.1"/>
</dbReference>
<organism evidence="3 4">
    <name type="scientific">Marinobacterium nitratireducens</name>
    <dbReference type="NCBI Taxonomy" id="518897"/>
    <lineage>
        <taxon>Bacteria</taxon>
        <taxon>Pseudomonadati</taxon>
        <taxon>Pseudomonadota</taxon>
        <taxon>Gammaproteobacteria</taxon>
        <taxon>Oceanospirillales</taxon>
        <taxon>Oceanospirillaceae</taxon>
        <taxon>Marinobacterium</taxon>
    </lineage>
</organism>
<feature type="domain" description="Oxidoreductase molybdopterin-binding" evidence="2">
    <location>
        <begin position="68"/>
        <end position="140"/>
    </location>
</feature>
<name>A0A918DWP3_9GAMM</name>
<evidence type="ECO:0000256" key="1">
    <source>
        <dbReference type="SAM" id="SignalP"/>
    </source>
</evidence>
<evidence type="ECO:0000259" key="2">
    <source>
        <dbReference type="Pfam" id="PF00174"/>
    </source>
</evidence>
<reference evidence="3 4" key="1">
    <citation type="journal article" date="2014" name="Int. J. Syst. Evol. Microbiol.">
        <title>Complete genome sequence of Corynebacterium casei LMG S-19264T (=DSM 44701T), isolated from a smear-ripened cheese.</title>
        <authorList>
            <consortium name="US DOE Joint Genome Institute (JGI-PGF)"/>
            <person name="Walter F."/>
            <person name="Albersmeier A."/>
            <person name="Kalinowski J."/>
            <person name="Ruckert C."/>
        </authorList>
    </citation>
    <scope>NUCLEOTIDE SEQUENCE [LARGE SCALE GENOMIC DNA]</scope>
    <source>
        <strain evidence="3 4">CGMCC 1.7286</strain>
    </source>
</reference>
<dbReference type="InterPro" id="IPR000572">
    <property type="entry name" value="OxRdtase_Mopterin-bd_dom"/>
</dbReference>
<protein>
    <submittedName>
        <fullName evidence="3">Oxidoreductase</fullName>
    </submittedName>
</protein>
<dbReference type="InterPro" id="IPR036374">
    <property type="entry name" value="OxRdtase_Mopterin-bd_sf"/>
</dbReference>
<dbReference type="Pfam" id="PF00174">
    <property type="entry name" value="Oxidored_molyb"/>
    <property type="match status" value="1"/>
</dbReference>
<feature type="signal peptide" evidence="1">
    <location>
        <begin position="1"/>
        <end position="21"/>
    </location>
</feature>
<keyword evidence="1" id="KW-0732">Signal</keyword>
<dbReference type="Gene3D" id="3.90.420.10">
    <property type="entry name" value="Oxidoreductase, molybdopterin-binding domain"/>
    <property type="match status" value="1"/>
</dbReference>
<gene>
    <name evidence="3" type="ORF">GCM10011348_42190</name>
</gene>